<organism evidence="1 2">
    <name type="scientific">Gordonia otitidis (strain DSM 44809 / CCUG 52243 / JCM 12355 / NBRC 100426 / IFM 10032)</name>
    <dbReference type="NCBI Taxonomy" id="1108044"/>
    <lineage>
        <taxon>Bacteria</taxon>
        <taxon>Bacillati</taxon>
        <taxon>Actinomycetota</taxon>
        <taxon>Actinomycetes</taxon>
        <taxon>Mycobacteriales</taxon>
        <taxon>Gordoniaceae</taxon>
        <taxon>Gordonia</taxon>
    </lineage>
</organism>
<feature type="non-terminal residue" evidence="1">
    <location>
        <position position="357"/>
    </location>
</feature>
<dbReference type="Proteomes" id="UP000005038">
    <property type="component" value="Unassembled WGS sequence"/>
</dbReference>
<dbReference type="AlphaFoldDB" id="H5TNZ9"/>
<proteinExistence type="predicted"/>
<evidence type="ECO:0000313" key="2">
    <source>
        <dbReference type="Proteomes" id="UP000005038"/>
    </source>
</evidence>
<dbReference type="EMBL" id="BAFB01000147">
    <property type="protein sequence ID" value="GAB35207.1"/>
    <property type="molecule type" value="Genomic_DNA"/>
</dbReference>
<gene>
    <name evidence="1" type="ORF">GOOTI_147_00030</name>
</gene>
<name>H5TNZ9_GORO1</name>
<comment type="caution">
    <text evidence="1">The sequence shown here is derived from an EMBL/GenBank/DDBJ whole genome shotgun (WGS) entry which is preliminary data.</text>
</comment>
<evidence type="ECO:0008006" key="3">
    <source>
        <dbReference type="Google" id="ProtNLM"/>
    </source>
</evidence>
<dbReference type="Gene3D" id="3.10.620.30">
    <property type="match status" value="1"/>
</dbReference>
<protein>
    <recommendedName>
        <fullName evidence="3">Transglutaminase-like domain-containing protein</fullName>
    </recommendedName>
</protein>
<accession>H5TNZ9</accession>
<keyword evidence="2" id="KW-1185">Reference proteome</keyword>
<sequence>MSTTPVETTHTVEQDGLRVSIHALPAVNLALVHNGVPLISAIEITNAADVELTDLTVTAHLLSGEAELTAPITRTHDGRIAPGASVVWDDFAQFVPATEFLKTLNESQRGSLTLSVSSVWATPTQITIPIRVLAHNEWFAQPVFYDSLAAFVQPNTHSVTAVLDDAAEILRVDTGDSSLGGYQRGPQRAALIAAAIYEALHVRGIRYIDPPASFENTGQKVRTTSQVLEERFGTCIDLSVAYAACLEAAGLRPLLWIMDTHAFAGFLRDDSTSLPQPSILEENAMINLVESGIGIPVDAIFYADGKEGSFASAVSSGRRFFGDPSRLRGVLSVAAARRDGVRPLPSADEVAPPQPAH</sequence>
<reference evidence="1" key="1">
    <citation type="submission" date="2012-02" db="EMBL/GenBank/DDBJ databases">
        <title>Whole genome shotgun sequence of Gordonia otitidis NBRC 100426.</title>
        <authorList>
            <person name="Yoshida I."/>
            <person name="Hosoyama A."/>
            <person name="Tsuchikane K."/>
            <person name="Katsumata H."/>
            <person name="Yamazaki S."/>
            <person name="Fujita N."/>
        </authorList>
    </citation>
    <scope>NUCLEOTIDE SEQUENCE [LARGE SCALE GENOMIC DNA]</scope>
    <source>
        <strain evidence="1">NBRC 100426</strain>
    </source>
</reference>
<evidence type="ECO:0000313" key="1">
    <source>
        <dbReference type="EMBL" id="GAB35207.1"/>
    </source>
</evidence>
<dbReference type="STRING" id="1108044.GOOTI_147_00030"/>